<dbReference type="InterPro" id="IPR036909">
    <property type="entry name" value="Cyt_c-like_dom_sf"/>
</dbReference>
<dbReference type="Gene3D" id="1.10.287.90">
    <property type="match status" value="1"/>
</dbReference>
<comment type="catalytic activity">
    <reaction evidence="15 18">
        <text>4 Fe(II)-[cytochrome c] + O2 + 8 H(+)(in) = 4 Fe(III)-[cytochrome c] + 2 H2O + 4 H(+)(out)</text>
        <dbReference type="Rhea" id="RHEA:11436"/>
        <dbReference type="Rhea" id="RHEA-COMP:10350"/>
        <dbReference type="Rhea" id="RHEA-COMP:14399"/>
        <dbReference type="ChEBI" id="CHEBI:15377"/>
        <dbReference type="ChEBI" id="CHEBI:15378"/>
        <dbReference type="ChEBI" id="CHEBI:15379"/>
        <dbReference type="ChEBI" id="CHEBI:29033"/>
        <dbReference type="ChEBI" id="CHEBI:29034"/>
        <dbReference type="EC" id="7.1.1.9"/>
    </reaction>
</comment>
<feature type="domain" description="Cytochrome oxidase subunit II copper A binding" evidence="20">
    <location>
        <begin position="139"/>
        <end position="255"/>
    </location>
</feature>
<feature type="transmembrane region" description="Helical" evidence="19">
    <location>
        <begin position="63"/>
        <end position="83"/>
    </location>
</feature>
<dbReference type="SUPFAM" id="SSF81464">
    <property type="entry name" value="Cytochrome c oxidase subunit II-like, transmembrane region"/>
    <property type="match status" value="1"/>
</dbReference>
<dbReference type="InterPro" id="IPR014222">
    <property type="entry name" value="Cyt_c_oxidase_su2"/>
</dbReference>
<evidence type="ECO:0000256" key="14">
    <source>
        <dbReference type="ARBA" id="ARBA00024688"/>
    </source>
</evidence>
<feature type="domain" description="Cytochrome oxidase subunit II transmembrane region profile" evidence="21">
    <location>
        <begin position="37"/>
        <end position="136"/>
    </location>
</feature>
<evidence type="ECO:0000256" key="12">
    <source>
        <dbReference type="ARBA" id="ARBA00023008"/>
    </source>
</evidence>
<keyword evidence="10 19" id="KW-1133">Transmembrane helix</keyword>
<evidence type="ECO:0000256" key="7">
    <source>
        <dbReference type="ARBA" id="ARBA00022723"/>
    </source>
</evidence>
<evidence type="ECO:0000256" key="19">
    <source>
        <dbReference type="SAM" id="Phobius"/>
    </source>
</evidence>
<feature type="transmembrane region" description="Helical" evidence="19">
    <location>
        <begin position="108"/>
        <end position="127"/>
    </location>
</feature>
<organism evidence="23 24">
    <name type="scientific">Baekduia soli</name>
    <dbReference type="NCBI Taxonomy" id="496014"/>
    <lineage>
        <taxon>Bacteria</taxon>
        <taxon>Bacillati</taxon>
        <taxon>Actinomycetota</taxon>
        <taxon>Thermoleophilia</taxon>
        <taxon>Solirubrobacterales</taxon>
        <taxon>Baekduiaceae</taxon>
        <taxon>Baekduia</taxon>
    </lineage>
</organism>
<evidence type="ECO:0000313" key="23">
    <source>
        <dbReference type="EMBL" id="QEC49911.1"/>
    </source>
</evidence>
<evidence type="ECO:0000256" key="6">
    <source>
        <dbReference type="ARBA" id="ARBA00022692"/>
    </source>
</evidence>
<dbReference type="PROSITE" id="PS00078">
    <property type="entry name" value="COX2"/>
    <property type="match status" value="1"/>
</dbReference>
<evidence type="ECO:0000256" key="1">
    <source>
        <dbReference type="ARBA" id="ARBA00004141"/>
    </source>
</evidence>
<keyword evidence="24" id="KW-1185">Reference proteome</keyword>
<evidence type="ECO:0000256" key="11">
    <source>
        <dbReference type="ARBA" id="ARBA00023004"/>
    </source>
</evidence>
<evidence type="ECO:0000256" key="3">
    <source>
        <dbReference type="ARBA" id="ARBA00022448"/>
    </source>
</evidence>
<dbReference type="Gene3D" id="1.10.760.10">
    <property type="entry name" value="Cytochrome c-like domain"/>
    <property type="match status" value="1"/>
</dbReference>
<gene>
    <name evidence="23" type="primary">coxB</name>
    <name evidence="23" type="ORF">FSW04_21645</name>
</gene>
<dbReference type="Proteomes" id="UP000321805">
    <property type="component" value="Chromosome"/>
</dbReference>
<keyword evidence="3 17" id="KW-0813">Transport</keyword>
<keyword evidence="6 17" id="KW-0812">Transmembrane</keyword>
<dbReference type="PANTHER" id="PTHR22888:SF9">
    <property type="entry name" value="CYTOCHROME C OXIDASE SUBUNIT 2"/>
    <property type="match status" value="1"/>
</dbReference>
<evidence type="ECO:0000256" key="9">
    <source>
        <dbReference type="ARBA" id="ARBA00022982"/>
    </source>
</evidence>
<dbReference type="AlphaFoldDB" id="A0A5B8UBB2"/>
<dbReference type="InterPro" id="IPR036257">
    <property type="entry name" value="Cyt_c_oxidase_su2_TM_sf"/>
</dbReference>
<dbReference type="PRINTS" id="PR01166">
    <property type="entry name" value="CYCOXIDASEII"/>
</dbReference>
<comment type="cofactor">
    <cofactor evidence="18">
        <name>Cu cation</name>
        <dbReference type="ChEBI" id="CHEBI:23378"/>
    </cofactor>
    <text evidence="18">Binds a copper A center.</text>
</comment>
<dbReference type="PANTHER" id="PTHR22888">
    <property type="entry name" value="CYTOCHROME C OXIDASE, SUBUNIT II"/>
    <property type="match status" value="1"/>
</dbReference>
<sequence length="370" mass="39005">MGEESTRAEADPLGGRGGRRSIGQMIVVGLIASAVGIAIGLLIDWFPTVGSKQAHKIDTFWDVLIICSVPVFVLVTTVVLFAARDFRMRPGQENLDGPPIHGNTKLEIVWTTIPAVMLVALCAYALITLSDIEKAPAAGNERQITATGQQFAWTFQYNEGGKKFSSTQLYVPINESVKFNVKTDDVLHDFWVPAWRMKIDAVPGITTHYRVTPDKLTGPAGYPVVCAELCGLGHAFMRSTAHVLSKAAYAAWVTKMTTAAAPAAPAGGGGQTAAVDGKTLFTKGETSTGATACGGCHKLADAGTVGGVGPDLTTAIKGKDAAFIKTSILDPNAEITPGFDKGIMPANYGQLLSPAEVDALVKYLQEVAAK</sequence>
<dbReference type="GO" id="GO:0005507">
    <property type="term" value="F:copper ion binding"/>
    <property type="evidence" value="ECO:0007669"/>
    <property type="project" value="InterPro"/>
</dbReference>
<evidence type="ECO:0000256" key="17">
    <source>
        <dbReference type="RuleBase" id="RU000456"/>
    </source>
</evidence>
<comment type="function">
    <text evidence="14 18">Subunits I and II form the functional core of the enzyme complex. Electrons originating in cytochrome c are transferred via heme a and Cu(A) to the binuclear center formed by heme a3 and Cu(B).</text>
</comment>
<keyword evidence="9 17" id="KW-0249">Electron transport</keyword>
<keyword evidence="11 16" id="KW-0408">Iron</keyword>
<evidence type="ECO:0000256" key="16">
    <source>
        <dbReference type="PROSITE-ProRule" id="PRU00433"/>
    </source>
</evidence>
<dbReference type="GO" id="GO:0004129">
    <property type="term" value="F:cytochrome-c oxidase activity"/>
    <property type="evidence" value="ECO:0007669"/>
    <property type="project" value="UniProtKB-EC"/>
</dbReference>
<keyword evidence="13 19" id="KW-0472">Membrane</keyword>
<name>A0A5B8UBB2_9ACTN</name>
<dbReference type="InterPro" id="IPR045187">
    <property type="entry name" value="CcO_II"/>
</dbReference>
<dbReference type="Pfam" id="PF00034">
    <property type="entry name" value="Cytochrom_C"/>
    <property type="match status" value="1"/>
</dbReference>
<evidence type="ECO:0000256" key="10">
    <source>
        <dbReference type="ARBA" id="ARBA00022989"/>
    </source>
</evidence>
<dbReference type="PROSITE" id="PS50999">
    <property type="entry name" value="COX2_TM"/>
    <property type="match status" value="1"/>
</dbReference>
<dbReference type="PROSITE" id="PS50857">
    <property type="entry name" value="COX2_CUA"/>
    <property type="match status" value="1"/>
</dbReference>
<dbReference type="KEGG" id="bsol:FSW04_21645"/>
<feature type="domain" description="Cytochrome c" evidence="22">
    <location>
        <begin position="272"/>
        <end position="368"/>
    </location>
</feature>
<evidence type="ECO:0000259" key="22">
    <source>
        <dbReference type="PROSITE" id="PS51007"/>
    </source>
</evidence>
<dbReference type="InterPro" id="IPR001505">
    <property type="entry name" value="Copper_CuA"/>
</dbReference>
<evidence type="ECO:0000256" key="2">
    <source>
        <dbReference type="ARBA" id="ARBA00007866"/>
    </source>
</evidence>
<dbReference type="Pfam" id="PF02790">
    <property type="entry name" value="COX2_TM"/>
    <property type="match status" value="1"/>
</dbReference>
<evidence type="ECO:0000313" key="24">
    <source>
        <dbReference type="Proteomes" id="UP000321805"/>
    </source>
</evidence>
<evidence type="ECO:0000256" key="18">
    <source>
        <dbReference type="RuleBase" id="RU004024"/>
    </source>
</evidence>
<evidence type="ECO:0000256" key="5">
    <source>
        <dbReference type="ARBA" id="ARBA00022660"/>
    </source>
</evidence>
<dbReference type="Gene3D" id="2.60.40.420">
    <property type="entry name" value="Cupredoxins - blue copper proteins"/>
    <property type="match status" value="1"/>
</dbReference>
<evidence type="ECO:0000259" key="20">
    <source>
        <dbReference type="PROSITE" id="PS50857"/>
    </source>
</evidence>
<dbReference type="Pfam" id="PF00116">
    <property type="entry name" value="COX2"/>
    <property type="match status" value="1"/>
</dbReference>
<keyword evidence="7 16" id="KW-0479">Metal-binding</keyword>
<dbReference type="GO" id="GO:0016491">
    <property type="term" value="F:oxidoreductase activity"/>
    <property type="evidence" value="ECO:0007669"/>
    <property type="project" value="UniProtKB-KW"/>
</dbReference>
<dbReference type="SUPFAM" id="SSF46626">
    <property type="entry name" value="Cytochrome c"/>
    <property type="match status" value="1"/>
</dbReference>
<keyword evidence="12 18" id="KW-0186">Copper</keyword>
<protein>
    <recommendedName>
        <fullName evidence="18">Cytochrome c oxidase subunit 2</fullName>
        <ecNumber evidence="18">7.1.1.9</ecNumber>
    </recommendedName>
</protein>
<evidence type="ECO:0000259" key="21">
    <source>
        <dbReference type="PROSITE" id="PS50999"/>
    </source>
</evidence>
<dbReference type="PROSITE" id="PS51007">
    <property type="entry name" value="CYTC"/>
    <property type="match status" value="1"/>
</dbReference>
<dbReference type="EMBL" id="CP042430">
    <property type="protein sequence ID" value="QEC49911.1"/>
    <property type="molecule type" value="Genomic_DNA"/>
</dbReference>
<dbReference type="SUPFAM" id="SSF49503">
    <property type="entry name" value="Cupredoxins"/>
    <property type="match status" value="1"/>
</dbReference>
<accession>A0A5B8UBB2</accession>
<dbReference type="InterPro" id="IPR011759">
    <property type="entry name" value="Cyt_c_oxidase_su2_TM_dom"/>
</dbReference>
<dbReference type="OrthoDB" id="9781261at2"/>
<evidence type="ECO:0000256" key="13">
    <source>
        <dbReference type="ARBA" id="ARBA00023136"/>
    </source>
</evidence>
<comment type="subcellular location">
    <subcellularLocation>
        <location evidence="17">Cell membrane</location>
        <topology evidence="17">Multi-pass membrane protein</topology>
    </subcellularLocation>
    <subcellularLocation>
        <location evidence="1">Membrane</location>
        <topology evidence="1">Multi-pass membrane protein</topology>
    </subcellularLocation>
</comment>
<dbReference type="InterPro" id="IPR009056">
    <property type="entry name" value="Cyt_c-like_dom"/>
</dbReference>
<dbReference type="GO" id="GO:0020037">
    <property type="term" value="F:heme binding"/>
    <property type="evidence" value="ECO:0007669"/>
    <property type="project" value="InterPro"/>
</dbReference>
<evidence type="ECO:0000256" key="8">
    <source>
        <dbReference type="ARBA" id="ARBA00022967"/>
    </source>
</evidence>
<keyword evidence="23" id="KW-0560">Oxidoreductase</keyword>
<keyword evidence="5 17" id="KW-0679">Respiratory chain</keyword>
<reference evidence="23 24" key="1">
    <citation type="journal article" date="2018" name="J. Microbiol.">
        <title>Baekduia soli gen. nov., sp. nov., a novel bacterium isolated from the soil of Baekdu Mountain and proposal of a novel family name, Baekduiaceae fam. nov.</title>
        <authorList>
            <person name="An D.S."/>
            <person name="Siddiqi M.Z."/>
            <person name="Kim K.H."/>
            <person name="Yu H.S."/>
            <person name="Im W.T."/>
        </authorList>
    </citation>
    <scope>NUCLEOTIDE SEQUENCE [LARGE SCALE GENOMIC DNA]</scope>
    <source>
        <strain evidence="23 24">BR7-21</strain>
    </source>
</reference>
<dbReference type="EC" id="7.1.1.9" evidence="18"/>
<feature type="transmembrane region" description="Helical" evidence="19">
    <location>
        <begin position="21"/>
        <end position="43"/>
    </location>
</feature>
<keyword evidence="4 16" id="KW-0349">Heme</keyword>
<dbReference type="GO" id="GO:0042773">
    <property type="term" value="P:ATP synthesis coupled electron transport"/>
    <property type="evidence" value="ECO:0007669"/>
    <property type="project" value="TreeGrafter"/>
</dbReference>
<evidence type="ECO:0000256" key="4">
    <source>
        <dbReference type="ARBA" id="ARBA00022617"/>
    </source>
</evidence>
<proteinExistence type="inferred from homology"/>
<evidence type="ECO:0000256" key="15">
    <source>
        <dbReference type="ARBA" id="ARBA00047816"/>
    </source>
</evidence>
<comment type="similarity">
    <text evidence="2 17">Belongs to the cytochrome c oxidase subunit 2 family.</text>
</comment>
<dbReference type="GO" id="GO:0005886">
    <property type="term" value="C:plasma membrane"/>
    <property type="evidence" value="ECO:0007669"/>
    <property type="project" value="UniProtKB-SubCell"/>
</dbReference>
<dbReference type="InterPro" id="IPR008972">
    <property type="entry name" value="Cupredoxin"/>
</dbReference>
<dbReference type="NCBIfam" id="TIGR02866">
    <property type="entry name" value="CoxB"/>
    <property type="match status" value="1"/>
</dbReference>
<keyword evidence="8" id="KW-1278">Translocase</keyword>
<dbReference type="InterPro" id="IPR002429">
    <property type="entry name" value="CcO_II-like_C"/>
</dbReference>